<evidence type="ECO:0000256" key="1">
    <source>
        <dbReference type="SAM" id="Phobius"/>
    </source>
</evidence>
<keyword evidence="1" id="KW-1133">Transmembrane helix</keyword>
<dbReference type="EMBL" id="FNBS01000044">
    <property type="protein sequence ID" value="SDG11431.1"/>
    <property type="molecule type" value="Genomic_DNA"/>
</dbReference>
<name>A0A1G7RKZ8_THETY</name>
<accession>A0A1G7RKZ8</accession>
<keyword evidence="1" id="KW-0472">Membrane</keyword>
<gene>
    <name evidence="2" type="ORF">SAMN04244560_01807</name>
</gene>
<sequence>MKEEKEGLNAYLLVIVLSLILYFGLGYAKPEEPAIIIFPLPIR</sequence>
<organism evidence="2 3">
    <name type="scientific">Thermoanaerobacter thermohydrosulfuricus</name>
    <name type="common">Clostridium thermohydrosulfuricum</name>
    <dbReference type="NCBI Taxonomy" id="1516"/>
    <lineage>
        <taxon>Bacteria</taxon>
        <taxon>Bacillati</taxon>
        <taxon>Bacillota</taxon>
        <taxon>Clostridia</taxon>
        <taxon>Thermoanaerobacterales</taxon>
        <taxon>Thermoanaerobacteraceae</taxon>
        <taxon>Thermoanaerobacter</taxon>
    </lineage>
</organism>
<evidence type="ECO:0000313" key="3">
    <source>
        <dbReference type="Proteomes" id="UP000183404"/>
    </source>
</evidence>
<evidence type="ECO:0000313" key="2">
    <source>
        <dbReference type="EMBL" id="SDG11431.1"/>
    </source>
</evidence>
<dbReference type="AlphaFoldDB" id="A0A1G7RKZ8"/>
<proteinExistence type="predicted"/>
<keyword evidence="1" id="KW-0812">Transmembrane</keyword>
<protein>
    <submittedName>
        <fullName evidence="2">Uncharacterized protein</fullName>
    </submittedName>
</protein>
<reference evidence="2 3" key="1">
    <citation type="submission" date="2016-10" db="EMBL/GenBank/DDBJ databases">
        <authorList>
            <person name="de Groot N.N."/>
        </authorList>
    </citation>
    <scope>NUCLEOTIDE SEQUENCE [LARGE SCALE GENOMIC DNA]</scope>
    <source>
        <strain evidence="2 3">DSM 569</strain>
    </source>
</reference>
<dbReference type="Proteomes" id="UP000183404">
    <property type="component" value="Unassembled WGS sequence"/>
</dbReference>
<dbReference type="RefSeq" id="WP_003868039.1">
    <property type="nucleotide sequence ID" value="NZ_FNBS01000044.1"/>
</dbReference>
<feature type="transmembrane region" description="Helical" evidence="1">
    <location>
        <begin position="7"/>
        <end position="25"/>
    </location>
</feature>